<dbReference type="GO" id="GO:0016747">
    <property type="term" value="F:acyltransferase activity, transferring groups other than amino-acyl groups"/>
    <property type="evidence" value="ECO:0007669"/>
    <property type="project" value="InterPro"/>
</dbReference>
<protein>
    <recommendedName>
        <fullName evidence="1">N-acetyltransferase domain-containing protein</fullName>
    </recommendedName>
</protein>
<reference evidence="2 3" key="1">
    <citation type="submission" date="2018-11" db="EMBL/GenBank/DDBJ databases">
        <title>Genomic Encyclopedia of Type Strains, Phase IV (KMG-IV): sequencing the most valuable type-strain genomes for metagenomic binning, comparative biology and taxonomic classification.</title>
        <authorList>
            <person name="Goeker M."/>
        </authorList>
    </citation>
    <scope>NUCLEOTIDE SEQUENCE [LARGE SCALE GENOMIC DNA]</scope>
    <source>
        <strain evidence="2 3">DSM 18090</strain>
    </source>
</reference>
<name>A0A3N5BAN7_9BACI</name>
<dbReference type="OrthoDB" id="2423856at2"/>
<dbReference type="Gene3D" id="3.40.630.30">
    <property type="match status" value="1"/>
</dbReference>
<comment type="caution">
    <text evidence="2">The sequence shown here is derived from an EMBL/GenBank/DDBJ whole genome shotgun (WGS) entry which is preliminary data.</text>
</comment>
<keyword evidence="3" id="KW-1185">Reference proteome</keyword>
<proteinExistence type="predicted"/>
<dbReference type="Proteomes" id="UP000276443">
    <property type="component" value="Unassembled WGS sequence"/>
</dbReference>
<dbReference type="RefSeq" id="WP_124221463.1">
    <property type="nucleotide sequence ID" value="NZ_RKRF01000008.1"/>
</dbReference>
<evidence type="ECO:0000313" key="3">
    <source>
        <dbReference type="Proteomes" id="UP000276443"/>
    </source>
</evidence>
<dbReference type="PROSITE" id="PS51186">
    <property type="entry name" value="GNAT"/>
    <property type="match status" value="1"/>
</dbReference>
<sequence>MIDTVQIRPLTMDDYDLLTQMETGIEDDYIIRIWERLMTNDEHKVYGLFVESQLVSIAGYTIFAEQYAMLGRLRSDIRYSGNGYATQLFKHIIKELNQVPEIKWVGANTQLHNYSALRVMEKSDLPQLITFHASTLVKPRLLNYEKGEPWTPITSLDEKREWTSKFEQDSELIFPYQAYYPFPASSKLFKDDEIKDWYFFKNPENDRVLIIYYDQKKYNYAHVVYLWDDLFEQPGLWETIFETHELFKKEYGEDVHIRTDLTDTTREKAVDDAFQIQDPWILHGKWK</sequence>
<dbReference type="InterPro" id="IPR000182">
    <property type="entry name" value="GNAT_dom"/>
</dbReference>
<gene>
    <name evidence="2" type="ORF">EDC24_1655</name>
</gene>
<accession>A0A3N5BAN7</accession>
<dbReference type="SUPFAM" id="SSF55729">
    <property type="entry name" value="Acyl-CoA N-acyltransferases (Nat)"/>
    <property type="match status" value="1"/>
</dbReference>
<dbReference type="AlphaFoldDB" id="A0A3N5BAN7"/>
<evidence type="ECO:0000259" key="1">
    <source>
        <dbReference type="PROSITE" id="PS51186"/>
    </source>
</evidence>
<dbReference type="Pfam" id="PF00583">
    <property type="entry name" value="Acetyltransf_1"/>
    <property type="match status" value="1"/>
</dbReference>
<evidence type="ECO:0000313" key="2">
    <source>
        <dbReference type="EMBL" id="RPF54453.1"/>
    </source>
</evidence>
<dbReference type="EMBL" id="RKRF01000008">
    <property type="protein sequence ID" value="RPF54453.1"/>
    <property type="molecule type" value="Genomic_DNA"/>
</dbReference>
<organism evidence="2 3">
    <name type="scientific">Aquisalibacillus elongatus</name>
    <dbReference type="NCBI Taxonomy" id="485577"/>
    <lineage>
        <taxon>Bacteria</taxon>
        <taxon>Bacillati</taxon>
        <taxon>Bacillota</taxon>
        <taxon>Bacilli</taxon>
        <taxon>Bacillales</taxon>
        <taxon>Bacillaceae</taxon>
        <taxon>Aquisalibacillus</taxon>
    </lineage>
</organism>
<dbReference type="InterPro" id="IPR016181">
    <property type="entry name" value="Acyl_CoA_acyltransferase"/>
</dbReference>
<feature type="domain" description="N-acetyltransferase" evidence="1">
    <location>
        <begin position="5"/>
        <end position="163"/>
    </location>
</feature>